<evidence type="ECO:0000256" key="1">
    <source>
        <dbReference type="ARBA" id="ARBA00002332"/>
    </source>
</evidence>
<dbReference type="InterPro" id="IPR025777">
    <property type="entry name" value="GMPS_ATP_PPase_dom"/>
</dbReference>
<dbReference type="PANTHER" id="PTHR11922">
    <property type="entry name" value="GMP SYNTHASE-RELATED"/>
    <property type="match status" value="1"/>
</dbReference>
<dbReference type="InterPro" id="IPR004739">
    <property type="entry name" value="GMP_synth_GATase"/>
</dbReference>
<dbReference type="CDD" id="cd01997">
    <property type="entry name" value="GMP_synthase_C"/>
    <property type="match status" value="1"/>
</dbReference>
<dbReference type="FunFam" id="3.40.50.880:FF:000047">
    <property type="entry name" value="GMP synthase [glutamine-hydrolyzing] subunit A"/>
    <property type="match status" value="1"/>
</dbReference>
<dbReference type="Gene3D" id="3.30.300.10">
    <property type="match status" value="2"/>
</dbReference>
<evidence type="ECO:0000256" key="10">
    <source>
        <dbReference type="ARBA" id="ARBA00030464"/>
    </source>
</evidence>
<dbReference type="SUPFAM" id="SSF52402">
    <property type="entry name" value="Adenine nucleotide alpha hydrolases-like"/>
    <property type="match status" value="1"/>
</dbReference>
<dbReference type="EC" id="6.3.5.2" evidence="3"/>
<dbReference type="GO" id="GO:0005829">
    <property type="term" value="C:cytosol"/>
    <property type="evidence" value="ECO:0007669"/>
    <property type="project" value="TreeGrafter"/>
</dbReference>
<dbReference type="Pfam" id="PF00117">
    <property type="entry name" value="GATase"/>
    <property type="match status" value="1"/>
</dbReference>
<feature type="binding site" evidence="11">
    <location>
        <begin position="224"/>
        <end position="230"/>
    </location>
    <ligand>
        <name>ATP</name>
        <dbReference type="ChEBI" id="CHEBI:30616"/>
    </ligand>
</feature>
<evidence type="ECO:0000256" key="5">
    <source>
        <dbReference type="ARBA" id="ARBA00022741"/>
    </source>
</evidence>
<keyword evidence="6 11" id="KW-0332">GMP biosynthesis</keyword>
<dbReference type="EMBL" id="MGFH01000010">
    <property type="protein sequence ID" value="OGM08532.1"/>
    <property type="molecule type" value="Genomic_DNA"/>
</dbReference>
<keyword evidence="8 11" id="KW-0067">ATP-binding</keyword>
<dbReference type="Gene3D" id="3.40.50.620">
    <property type="entry name" value="HUPs"/>
    <property type="match status" value="1"/>
</dbReference>
<keyword evidence="5 11" id="KW-0547">Nucleotide-binding</keyword>
<dbReference type="InterPro" id="IPR001674">
    <property type="entry name" value="GMP_synth_C"/>
</dbReference>
<comment type="caution">
    <text evidence="13">The sequence shown here is derived from an EMBL/GenBank/DDBJ whole genome shotgun (WGS) entry which is preliminary data.</text>
</comment>
<dbReference type="PRINTS" id="PR00097">
    <property type="entry name" value="ANTSNTHASEII"/>
</dbReference>
<evidence type="ECO:0000256" key="6">
    <source>
        <dbReference type="ARBA" id="ARBA00022749"/>
    </source>
</evidence>
<dbReference type="STRING" id="1817813.A2008_01900"/>
<dbReference type="PROSITE" id="PS51273">
    <property type="entry name" value="GATASE_TYPE_1"/>
    <property type="match status" value="1"/>
</dbReference>
<evidence type="ECO:0000256" key="4">
    <source>
        <dbReference type="ARBA" id="ARBA00022598"/>
    </source>
</evidence>
<dbReference type="SUPFAM" id="SSF54810">
    <property type="entry name" value="GMP synthetase C-terminal dimerisation domain"/>
    <property type="match status" value="2"/>
</dbReference>
<name>A0A1F7X0C7_9BACT</name>
<evidence type="ECO:0000256" key="7">
    <source>
        <dbReference type="ARBA" id="ARBA00022755"/>
    </source>
</evidence>
<accession>A0A1F7X0C7</accession>
<dbReference type="InterPro" id="IPR029062">
    <property type="entry name" value="Class_I_gatase-like"/>
</dbReference>
<dbReference type="InterPro" id="IPR014729">
    <property type="entry name" value="Rossmann-like_a/b/a_fold"/>
</dbReference>
<dbReference type="NCBIfam" id="TIGR00888">
    <property type="entry name" value="guaA_Nterm"/>
    <property type="match status" value="1"/>
</dbReference>
<keyword evidence="9" id="KW-0315">Glutamine amidotransferase</keyword>
<protein>
    <recommendedName>
        <fullName evidence="3">GMP synthase (glutamine-hydrolyzing)</fullName>
        <ecNumber evidence="3">6.3.5.2</ecNumber>
    </recommendedName>
    <alternativeName>
        <fullName evidence="10">GMP synthetase</fullName>
    </alternativeName>
</protein>
<feature type="domain" description="GMPS ATP-PPase" evidence="12">
    <location>
        <begin position="197"/>
        <end position="392"/>
    </location>
</feature>
<dbReference type="UniPathway" id="UPA00189">
    <property type="reaction ID" value="UER00296"/>
</dbReference>
<evidence type="ECO:0000256" key="3">
    <source>
        <dbReference type="ARBA" id="ARBA00012746"/>
    </source>
</evidence>
<evidence type="ECO:0000256" key="9">
    <source>
        <dbReference type="ARBA" id="ARBA00022962"/>
    </source>
</evidence>
<dbReference type="Gene3D" id="3.40.50.880">
    <property type="match status" value="1"/>
</dbReference>
<keyword evidence="4" id="KW-0436">Ligase</keyword>
<organism evidence="13 14">
    <name type="scientific">Candidatus Wallbacteria bacterium GWC2_49_35</name>
    <dbReference type="NCBI Taxonomy" id="1817813"/>
    <lineage>
        <taxon>Bacteria</taxon>
        <taxon>Candidatus Walliibacteriota</taxon>
    </lineage>
</organism>
<dbReference type="Proteomes" id="UP000178735">
    <property type="component" value="Unassembled WGS sequence"/>
</dbReference>
<dbReference type="GO" id="GO:0003921">
    <property type="term" value="F:GMP synthase activity"/>
    <property type="evidence" value="ECO:0007669"/>
    <property type="project" value="InterPro"/>
</dbReference>
<comment type="function">
    <text evidence="1">Catalyzes the synthesis of GMP from XMP.</text>
</comment>
<dbReference type="PROSITE" id="PS51553">
    <property type="entry name" value="GMPS_ATP_PPASE"/>
    <property type="match status" value="1"/>
</dbReference>
<evidence type="ECO:0000256" key="11">
    <source>
        <dbReference type="PROSITE-ProRule" id="PRU00886"/>
    </source>
</evidence>
<dbReference type="PANTHER" id="PTHR11922:SF2">
    <property type="entry name" value="GMP SYNTHASE [GLUTAMINE-HYDROLYZING]"/>
    <property type="match status" value="1"/>
</dbReference>
<evidence type="ECO:0000256" key="8">
    <source>
        <dbReference type="ARBA" id="ARBA00022840"/>
    </source>
</evidence>
<proteinExistence type="predicted"/>
<reference evidence="13 14" key="1">
    <citation type="journal article" date="2016" name="Nat. Commun.">
        <title>Thousands of microbial genomes shed light on interconnected biogeochemical processes in an aquifer system.</title>
        <authorList>
            <person name="Anantharaman K."/>
            <person name="Brown C.T."/>
            <person name="Hug L.A."/>
            <person name="Sharon I."/>
            <person name="Castelle C.J."/>
            <person name="Probst A.J."/>
            <person name="Thomas B.C."/>
            <person name="Singh A."/>
            <person name="Wilkins M.J."/>
            <person name="Karaoz U."/>
            <person name="Brodie E.L."/>
            <person name="Williams K.H."/>
            <person name="Hubbard S.S."/>
            <person name="Banfield J.F."/>
        </authorList>
    </citation>
    <scope>NUCLEOTIDE SEQUENCE [LARGE SCALE GENOMIC DNA]</scope>
</reference>
<dbReference type="NCBIfam" id="NF000848">
    <property type="entry name" value="PRK00074.1"/>
    <property type="match status" value="1"/>
</dbReference>
<sequence length="603" mass="66154">MFKKGMKKIAVVDFGGQYAHLIANRVRKLGMYGEIYPFEGFSPANDADIAGIIFSGGPRSVTENDGYTVDFDILETRVPLLGICYGHQLIARLAGGTVAAESAMEYGLVRVECSPDSTLFKGIAPGQDVWMSHGDHVEKLPSGFRSIASSEKLETAAFESLDSRIFGVQFHPEVTHTENGMKIIDNFLSLCGSEREWKISDVAAGLIEKIKIEACGKKIFMLASGGVDSLVALTLCIRALGNGRVHSLHVDTGFMRENESVEVMKHLNKLGFENLRVVDASERFIGALQGVFDPEEKRKIIGRVFVETLQRELSSMRMGDGWMLAQGTIYPDTIESGGGKKAAKIKTHHNRVEEIEKLIMEGRLIEPLRDLYKDEVRELGISLGLPECLVNRHPFPGPGLAIRVLLSDTEAPETGFDADNALVLEIASKFGFGARILPVKSVGVQGDFRSYKHPAVIFAETGGNPGWESIAECSKKIVNEVKSVNRVVFSIEKQLEAPGLKKYSLGREAFDLLRKVDSLVNELTAGIEEIWQMPVVSLPLFDSSGARAFVVRPVCSQNAMTADFYRMDFGLLAKICAGVGKIKNAGIVFYDVTSKPPATIEWE</sequence>
<evidence type="ECO:0000256" key="2">
    <source>
        <dbReference type="ARBA" id="ARBA00005153"/>
    </source>
</evidence>
<dbReference type="SUPFAM" id="SSF52317">
    <property type="entry name" value="Class I glutamine amidotransferase-like"/>
    <property type="match status" value="1"/>
</dbReference>
<comment type="pathway">
    <text evidence="2">Purine metabolism; GMP biosynthesis; GMP from XMP (L-Gln route): step 1/1.</text>
</comment>
<dbReference type="InterPro" id="IPR017926">
    <property type="entry name" value="GATASE"/>
</dbReference>
<dbReference type="PRINTS" id="PR00099">
    <property type="entry name" value="CPSGATASE"/>
</dbReference>
<dbReference type="PRINTS" id="PR00096">
    <property type="entry name" value="GATASE"/>
</dbReference>
<dbReference type="GO" id="GO:0005524">
    <property type="term" value="F:ATP binding"/>
    <property type="evidence" value="ECO:0007669"/>
    <property type="project" value="UniProtKB-UniRule"/>
</dbReference>
<gene>
    <name evidence="13" type="ORF">A2008_01900</name>
</gene>
<evidence type="ECO:0000313" key="14">
    <source>
        <dbReference type="Proteomes" id="UP000178735"/>
    </source>
</evidence>
<evidence type="ECO:0000313" key="13">
    <source>
        <dbReference type="EMBL" id="OGM08532.1"/>
    </source>
</evidence>
<dbReference type="AlphaFoldDB" id="A0A1F7X0C7"/>
<dbReference type="CDD" id="cd01742">
    <property type="entry name" value="GATase1_GMP_Synthase"/>
    <property type="match status" value="1"/>
</dbReference>
<dbReference type="Pfam" id="PF00958">
    <property type="entry name" value="GMP_synt_C"/>
    <property type="match status" value="2"/>
</dbReference>
<evidence type="ECO:0000259" key="12">
    <source>
        <dbReference type="PROSITE" id="PS51553"/>
    </source>
</evidence>
<keyword evidence="7 11" id="KW-0658">Purine biosynthesis</keyword>